<name>A0ABS2N6P8_9BACI</name>
<gene>
    <name evidence="1" type="ORF">JOC86_000073</name>
</gene>
<dbReference type="Gene3D" id="3.40.1260.10">
    <property type="entry name" value="DsrEFH-like"/>
    <property type="match status" value="1"/>
</dbReference>
<sequence>MAKTVAVVLESSEVDPHRLSEGLRMSVGLVLGKHDVYVLLFDKAVLASLKEKPVFFEKYEMAKHINALIMLKRKVWVNRHSLSDLHPEAEKLKGVELKKQSEMLDVIASADVVIRYEVDAK</sequence>
<comment type="caution">
    <text evidence="1">The sequence shown here is derived from an EMBL/GenBank/DDBJ whole genome shotgun (WGS) entry which is preliminary data.</text>
</comment>
<dbReference type="RefSeq" id="WP_205167809.1">
    <property type="nucleotide sequence ID" value="NZ_JAFBDZ010000001.1"/>
</dbReference>
<reference evidence="1 2" key="1">
    <citation type="submission" date="2021-01" db="EMBL/GenBank/DDBJ databases">
        <title>Genomic Encyclopedia of Type Strains, Phase IV (KMG-IV): sequencing the most valuable type-strain genomes for metagenomic binning, comparative biology and taxonomic classification.</title>
        <authorList>
            <person name="Goeker M."/>
        </authorList>
    </citation>
    <scope>NUCLEOTIDE SEQUENCE [LARGE SCALE GENOMIC DNA]</scope>
    <source>
        <strain evidence="1 2">DSM 24834</strain>
    </source>
</reference>
<dbReference type="InterPro" id="IPR027396">
    <property type="entry name" value="DsrEFH-like"/>
</dbReference>
<accession>A0ABS2N6P8</accession>
<proteinExistence type="predicted"/>
<evidence type="ECO:0000313" key="2">
    <source>
        <dbReference type="Proteomes" id="UP001646157"/>
    </source>
</evidence>
<dbReference type="SUPFAM" id="SSF75169">
    <property type="entry name" value="DsrEFH-like"/>
    <property type="match status" value="1"/>
</dbReference>
<organism evidence="1 2">
    <name type="scientific">Rossellomorea pakistanensis</name>
    <dbReference type="NCBI Taxonomy" id="992288"/>
    <lineage>
        <taxon>Bacteria</taxon>
        <taxon>Bacillati</taxon>
        <taxon>Bacillota</taxon>
        <taxon>Bacilli</taxon>
        <taxon>Bacillales</taxon>
        <taxon>Bacillaceae</taxon>
        <taxon>Rossellomorea</taxon>
    </lineage>
</organism>
<dbReference type="Proteomes" id="UP001646157">
    <property type="component" value="Unassembled WGS sequence"/>
</dbReference>
<dbReference type="EMBL" id="JAFBDZ010000001">
    <property type="protein sequence ID" value="MBM7583536.1"/>
    <property type="molecule type" value="Genomic_DNA"/>
</dbReference>
<evidence type="ECO:0000313" key="1">
    <source>
        <dbReference type="EMBL" id="MBM7583536.1"/>
    </source>
</evidence>
<keyword evidence="2" id="KW-1185">Reference proteome</keyword>
<protein>
    <submittedName>
        <fullName evidence="1">Sulfur relay (Sulfurtransferase) DsrF/TusC family protein</fullName>
    </submittedName>
</protein>